<evidence type="ECO:0000313" key="3">
    <source>
        <dbReference type="Proteomes" id="UP000008827"/>
    </source>
</evidence>
<organism evidence="2">
    <name type="scientific">Glycine max</name>
    <name type="common">Soybean</name>
    <name type="synonym">Glycine hispida</name>
    <dbReference type="NCBI Taxonomy" id="3847"/>
    <lineage>
        <taxon>Eukaryota</taxon>
        <taxon>Viridiplantae</taxon>
        <taxon>Streptophyta</taxon>
        <taxon>Embryophyta</taxon>
        <taxon>Tracheophyta</taxon>
        <taxon>Spermatophyta</taxon>
        <taxon>Magnoliopsida</taxon>
        <taxon>eudicotyledons</taxon>
        <taxon>Gunneridae</taxon>
        <taxon>Pentapetalae</taxon>
        <taxon>rosids</taxon>
        <taxon>fabids</taxon>
        <taxon>Fabales</taxon>
        <taxon>Fabaceae</taxon>
        <taxon>Papilionoideae</taxon>
        <taxon>50 kb inversion clade</taxon>
        <taxon>NPAAA clade</taxon>
        <taxon>indigoferoid/millettioid clade</taxon>
        <taxon>Phaseoleae</taxon>
        <taxon>Glycine</taxon>
        <taxon>Glycine subgen. Soja</taxon>
    </lineage>
</organism>
<dbReference type="HOGENOM" id="CLU_1716502_0_0_1"/>
<evidence type="ECO:0000313" key="1">
    <source>
        <dbReference type="EMBL" id="KRH30285.1"/>
    </source>
</evidence>
<dbReference type="Gramene" id="KRH30285">
    <property type="protein sequence ID" value="KRH30285"/>
    <property type="gene ID" value="GLYMA_11G173000"/>
</dbReference>
<keyword evidence="3" id="KW-1185">Reference proteome</keyword>
<proteinExistence type="predicted"/>
<protein>
    <submittedName>
        <fullName evidence="1 2">Uncharacterized protein</fullName>
    </submittedName>
</protein>
<accession>K7LQU7</accession>
<dbReference type="InParanoid" id="K7LQU7"/>
<dbReference type="AlphaFoldDB" id="K7LQU7"/>
<dbReference type="EMBL" id="CM000844">
    <property type="protein sequence ID" value="KRH30285.1"/>
    <property type="molecule type" value="Genomic_DNA"/>
</dbReference>
<sequence length="153" mass="17845">MDIAKYEGHNQGKEDQPMSSIKCFKKMMIEAHSKTPVSVDACYKDFRDRKDLENMDDRKFYIQTTITKADDLPPEIYNWKLQQHSGLPQARQHPMQEQLDKRNIIKLDSSLFNKSIEDFTLSISKYRDKTGNTLLNCHVEDELNEDASPFSVL</sequence>
<reference evidence="2" key="2">
    <citation type="submission" date="2018-02" db="UniProtKB">
        <authorList>
            <consortium name="EnsemblPlants"/>
        </authorList>
    </citation>
    <scope>IDENTIFICATION</scope>
    <source>
        <strain evidence="2">Williams 82</strain>
    </source>
</reference>
<dbReference type="Proteomes" id="UP000008827">
    <property type="component" value="Chromosome 11"/>
</dbReference>
<dbReference type="EnsemblPlants" id="KRH30285">
    <property type="protein sequence ID" value="KRH30285"/>
    <property type="gene ID" value="GLYMA_11G173000"/>
</dbReference>
<reference evidence="1 2" key="1">
    <citation type="journal article" date="2010" name="Nature">
        <title>Genome sequence of the palaeopolyploid soybean.</title>
        <authorList>
            <person name="Schmutz J."/>
            <person name="Cannon S.B."/>
            <person name="Schlueter J."/>
            <person name="Ma J."/>
            <person name="Mitros T."/>
            <person name="Nelson W."/>
            <person name="Hyten D.L."/>
            <person name="Song Q."/>
            <person name="Thelen J.J."/>
            <person name="Cheng J."/>
            <person name="Xu D."/>
            <person name="Hellsten U."/>
            <person name="May G.D."/>
            <person name="Yu Y."/>
            <person name="Sakurai T."/>
            <person name="Umezawa T."/>
            <person name="Bhattacharyya M.K."/>
            <person name="Sandhu D."/>
            <person name="Valliyodan B."/>
            <person name="Lindquist E."/>
            <person name="Peto M."/>
            <person name="Grant D."/>
            <person name="Shu S."/>
            <person name="Goodstein D."/>
            <person name="Barry K."/>
            <person name="Futrell-Griggs M."/>
            <person name="Abernathy B."/>
            <person name="Du J."/>
            <person name="Tian Z."/>
            <person name="Zhu L."/>
            <person name="Gill N."/>
            <person name="Joshi T."/>
            <person name="Libault M."/>
            <person name="Sethuraman A."/>
            <person name="Zhang X.-C."/>
            <person name="Shinozaki K."/>
            <person name="Nguyen H.T."/>
            <person name="Wing R.A."/>
            <person name="Cregan P."/>
            <person name="Specht J."/>
            <person name="Grimwood J."/>
            <person name="Rokhsar D."/>
            <person name="Stacey G."/>
            <person name="Shoemaker R.C."/>
            <person name="Jackson S.A."/>
        </authorList>
    </citation>
    <scope>NUCLEOTIDE SEQUENCE [LARGE SCALE GENOMIC DNA]</scope>
    <source>
        <strain evidence="2">cv. Williams 82</strain>
        <tissue evidence="1">Callus</tissue>
    </source>
</reference>
<name>K7LQU7_SOYBN</name>
<dbReference type="PaxDb" id="3847-GLYMA11G27346.1"/>
<evidence type="ECO:0000313" key="2">
    <source>
        <dbReference type="EnsemblPlants" id="KRH30285"/>
    </source>
</evidence>
<dbReference type="STRING" id="3847.K7LQU7"/>
<gene>
    <name evidence="1" type="ORF">GLYMA_11G173000</name>
</gene>
<reference evidence="1" key="3">
    <citation type="submission" date="2018-07" db="EMBL/GenBank/DDBJ databases">
        <title>WGS assembly of Glycine max.</title>
        <authorList>
            <person name="Schmutz J."/>
            <person name="Cannon S."/>
            <person name="Schlueter J."/>
            <person name="Ma J."/>
            <person name="Mitros T."/>
            <person name="Nelson W."/>
            <person name="Hyten D."/>
            <person name="Song Q."/>
            <person name="Thelen J."/>
            <person name="Cheng J."/>
            <person name="Xu D."/>
            <person name="Hellsten U."/>
            <person name="May G."/>
            <person name="Yu Y."/>
            <person name="Sakurai T."/>
            <person name="Umezawa T."/>
            <person name="Bhattacharyya M."/>
            <person name="Sandhu D."/>
            <person name="Valliyodan B."/>
            <person name="Lindquist E."/>
            <person name="Peto M."/>
            <person name="Grant D."/>
            <person name="Shu S."/>
            <person name="Goodstein D."/>
            <person name="Barry K."/>
            <person name="Futrell-Griggs M."/>
            <person name="Abernathy B."/>
            <person name="Du J."/>
            <person name="Tian Z."/>
            <person name="Zhu L."/>
            <person name="Gill N."/>
            <person name="Joshi T."/>
            <person name="Libault M."/>
            <person name="Sethuraman A."/>
            <person name="Zhang X."/>
            <person name="Shinozaki K."/>
            <person name="Nguyen H."/>
            <person name="Wing R."/>
            <person name="Cregan P."/>
            <person name="Specht J."/>
            <person name="Grimwood J."/>
            <person name="Rokhsar D."/>
            <person name="Stacey G."/>
            <person name="Shoemaker R."/>
            <person name="Jackson S."/>
        </authorList>
    </citation>
    <scope>NUCLEOTIDE SEQUENCE</scope>
    <source>
        <tissue evidence="1">Callus</tissue>
    </source>
</reference>